<dbReference type="RefSeq" id="WP_111333100.1">
    <property type="nucleotide sequence ID" value="NZ_CP030032.1"/>
</dbReference>
<dbReference type="EMBL" id="CP030032">
    <property type="protein sequence ID" value="AWV88979.1"/>
    <property type="molecule type" value="Genomic_DNA"/>
</dbReference>
<name>A0A2Z4FJ70_9DELT</name>
<evidence type="ECO:0000313" key="1">
    <source>
        <dbReference type="EMBL" id="AWV88979.1"/>
    </source>
</evidence>
<dbReference type="KEGG" id="bsed:DN745_06335"/>
<proteinExistence type="predicted"/>
<keyword evidence="2" id="KW-1185">Reference proteome</keyword>
<reference evidence="1 2" key="1">
    <citation type="submission" date="2018-06" db="EMBL/GenBank/DDBJ databases">
        <title>Lujinxingia sediminis gen. nov. sp. nov., a new facultative anaerobic member of the class Deltaproteobacteria, and proposal of Lujinxingaceae fam. nov.</title>
        <authorList>
            <person name="Guo L.-Y."/>
            <person name="Li C.-M."/>
            <person name="Wang S."/>
            <person name="Du Z.-J."/>
        </authorList>
    </citation>
    <scope>NUCLEOTIDE SEQUENCE [LARGE SCALE GENOMIC DNA]</scope>
    <source>
        <strain evidence="1 2">FA350</strain>
    </source>
</reference>
<gene>
    <name evidence="1" type="ORF">DN745_06335</name>
</gene>
<evidence type="ECO:0000313" key="2">
    <source>
        <dbReference type="Proteomes" id="UP000249799"/>
    </source>
</evidence>
<dbReference type="OrthoDB" id="5525344at2"/>
<dbReference type="AlphaFoldDB" id="A0A2Z4FJ70"/>
<accession>A0A2Z4FJ70</accession>
<sequence>MNKHTHFAALLGGLTLLAGLAAPAHAGPWVKAPGESYLKVSGSSFSSDQAFNLDGELVDAGYSASQKGLGLYGEVGVFPGVALNFNTAFYKSTNEISPRERYHRWGAGDLDLALQIAVLEGSCSASVAPGARIPLYSGTLSAQNGLSAVDMGKQGVQRYTPALGDGSVDLVAHASFGCSLYPIPGWFGVQTGPRIRLNGFGDGVDFAADFGVFVWPERIALMVRADGVQTLTSDNERPTKSYLNLSGGVIANIYAGFALEANASYIPVGEFVAQGWTATLGLSYSGDVFQNPYE</sequence>
<dbReference type="Proteomes" id="UP000249799">
    <property type="component" value="Chromosome"/>
</dbReference>
<organism evidence="1 2">
    <name type="scientific">Bradymonas sediminis</name>
    <dbReference type="NCBI Taxonomy" id="1548548"/>
    <lineage>
        <taxon>Bacteria</taxon>
        <taxon>Deltaproteobacteria</taxon>
        <taxon>Bradymonadales</taxon>
        <taxon>Bradymonadaceae</taxon>
        <taxon>Bradymonas</taxon>
    </lineage>
</organism>
<protein>
    <submittedName>
        <fullName evidence="1">Uncharacterized protein</fullName>
    </submittedName>
</protein>